<keyword evidence="1" id="KW-0732">Signal</keyword>
<dbReference type="EMBL" id="VCJR02000001">
    <property type="protein sequence ID" value="NHK26570.1"/>
    <property type="molecule type" value="Genomic_DNA"/>
</dbReference>
<dbReference type="EMBL" id="BMGZ01000001">
    <property type="protein sequence ID" value="GGH92737.1"/>
    <property type="molecule type" value="Genomic_DNA"/>
</dbReference>
<name>A0A8J3ET34_9PROT</name>
<reference evidence="2" key="3">
    <citation type="submission" date="2020-09" db="EMBL/GenBank/DDBJ databases">
        <authorList>
            <person name="Sun Q."/>
            <person name="Zhou Y."/>
        </authorList>
    </citation>
    <scope>NUCLEOTIDE SEQUENCE</scope>
    <source>
        <strain evidence="2">CGMCC 1.14984</strain>
    </source>
</reference>
<accession>A0A8J3ET34</accession>
<feature type="chain" id="PRO_5035289877" description="Lipoprotein" evidence="1">
    <location>
        <begin position="19"/>
        <end position="197"/>
    </location>
</feature>
<proteinExistence type="predicted"/>
<evidence type="ECO:0000313" key="2">
    <source>
        <dbReference type="EMBL" id="GGH92737.1"/>
    </source>
</evidence>
<dbReference type="Proteomes" id="UP000621856">
    <property type="component" value="Unassembled WGS sequence"/>
</dbReference>
<keyword evidence="5" id="KW-1185">Reference proteome</keyword>
<dbReference type="AlphaFoldDB" id="A0A8J3ET34"/>
<evidence type="ECO:0000313" key="4">
    <source>
        <dbReference type="Proteomes" id="UP000621856"/>
    </source>
</evidence>
<dbReference type="Proteomes" id="UP000818603">
    <property type="component" value="Unassembled WGS sequence"/>
</dbReference>
<evidence type="ECO:0000313" key="3">
    <source>
        <dbReference type="EMBL" id="NHK26570.1"/>
    </source>
</evidence>
<reference evidence="3 5" key="2">
    <citation type="submission" date="2020-02" db="EMBL/GenBank/DDBJ databases">
        <title>Genome sequence of Parvularcula flava strain NH6-79.</title>
        <authorList>
            <person name="Abdul Karim M.H."/>
            <person name="Lam M.Q."/>
            <person name="Chen S.J."/>
            <person name="Yahya A."/>
            <person name="Shahir S."/>
            <person name="Shamsir M.S."/>
            <person name="Chong C.S."/>
        </authorList>
    </citation>
    <scope>NUCLEOTIDE SEQUENCE [LARGE SCALE GENOMIC DNA]</scope>
    <source>
        <strain evidence="3 5">NH6-79</strain>
    </source>
</reference>
<organism evidence="2 4">
    <name type="scientific">Aquisalinus luteolus</name>
    <dbReference type="NCBI Taxonomy" id="1566827"/>
    <lineage>
        <taxon>Bacteria</taxon>
        <taxon>Pseudomonadati</taxon>
        <taxon>Pseudomonadota</taxon>
        <taxon>Alphaproteobacteria</taxon>
        <taxon>Parvularculales</taxon>
        <taxon>Parvularculaceae</taxon>
        <taxon>Aquisalinus</taxon>
    </lineage>
</organism>
<evidence type="ECO:0008006" key="6">
    <source>
        <dbReference type="Google" id="ProtNLM"/>
    </source>
</evidence>
<evidence type="ECO:0000256" key="1">
    <source>
        <dbReference type="SAM" id="SignalP"/>
    </source>
</evidence>
<sequence>MRIGLMLALLAAMLPSCVSDPYSPLYAFLEPVDDKAVVSKRLDAVGYRPYVIGRSITYATLRRRNDDTSDDFRTIIAVDKDIACPAQGGAPIFISAEYEGNIEQACAHTAEQLKRLERHVPFAFHDFPIIIVSANYRSYIYEWPRVTVRDGGLILRVHEDGNSDPLAWTTFFHVRHHAQTYVDYPWTLPPSRQRTLL</sequence>
<gene>
    <name evidence="3" type="ORF">FF098_001455</name>
    <name evidence="2" type="ORF">GCM10011355_02940</name>
</gene>
<comment type="caution">
    <text evidence="2">The sequence shown here is derived from an EMBL/GenBank/DDBJ whole genome shotgun (WGS) entry which is preliminary data.</text>
</comment>
<dbReference type="RefSeq" id="WP_155136345.1">
    <property type="nucleotide sequence ID" value="NZ_BMGZ01000001.1"/>
</dbReference>
<feature type="signal peptide" evidence="1">
    <location>
        <begin position="1"/>
        <end position="18"/>
    </location>
</feature>
<protein>
    <recommendedName>
        <fullName evidence="6">Lipoprotein</fullName>
    </recommendedName>
</protein>
<evidence type="ECO:0000313" key="5">
    <source>
        <dbReference type="Proteomes" id="UP000818603"/>
    </source>
</evidence>
<reference evidence="2" key="1">
    <citation type="journal article" date="2014" name="Int. J. Syst. Evol. Microbiol.">
        <title>Complete genome sequence of Corynebacterium casei LMG S-19264T (=DSM 44701T), isolated from a smear-ripened cheese.</title>
        <authorList>
            <consortium name="US DOE Joint Genome Institute (JGI-PGF)"/>
            <person name="Walter F."/>
            <person name="Albersmeier A."/>
            <person name="Kalinowski J."/>
            <person name="Ruckert C."/>
        </authorList>
    </citation>
    <scope>NUCLEOTIDE SEQUENCE</scope>
    <source>
        <strain evidence="2">CGMCC 1.14984</strain>
    </source>
</reference>